<dbReference type="Pfam" id="PF00857">
    <property type="entry name" value="Isochorismatase"/>
    <property type="match status" value="1"/>
</dbReference>
<name>A0ABX6V2J7_9GAMM</name>
<reference evidence="2" key="1">
    <citation type="submission" date="2021-07" db="EMBL/GenBank/DDBJ databases">
        <title>Shewanella sp. YLB-07 whole genome sequence.</title>
        <authorList>
            <person name="Yu L."/>
        </authorList>
    </citation>
    <scope>NUCLEOTIDE SEQUENCE</scope>
    <source>
        <strain evidence="2">YLB-08</strain>
    </source>
</reference>
<dbReference type="EMBL" id="CP045503">
    <property type="protein sequence ID" value="QPG56798.1"/>
    <property type="molecule type" value="Genomic_DNA"/>
</dbReference>
<sequence length="180" mass="20496">MINSQECAFVVVDVQGKLAQVMDRSDDLHSCLLKLIKGLQLFDIPTLWLEQLPDKLGHTTPVLYEQLIQSSDPIAKQHFSGWHCNEFQTRLKDTKRQRVILAGIEAHVCVYQTCSDLIDNGFDVHLVVDAMSSRTADNKAIGIEMMQNKGAKITNMESLLFELQHQAEGERFRQLIKMIK</sequence>
<dbReference type="Gene3D" id="3.40.50.850">
    <property type="entry name" value="Isochorismatase-like"/>
    <property type="match status" value="1"/>
</dbReference>
<dbReference type="Proteomes" id="UP000316416">
    <property type="component" value="Chromosome"/>
</dbReference>
<dbReference type="SUPFAM" id="SSF52499">
    <property type="entry name" value="Isochorismatase-like hydrolases"/>
    <property type="match status" value="1"/>
</dbReference>
<dbReference type="InterPro" id="IPR036380">
    <property type="entry name" value="Isochorismatase-like_sf"/>
</dbReference>
<dbReference type="GO" id="GO:0016787">
    <property type="term" value="F:hydrolase activity"/>
    <property type="evidence" value="ECO:0007669"/>
    <property type="project" value="UniProtKB-KW"/>
</dbReference>
<gene>
    <name evidence="2" type="ORF">FM038_004665</name>
</gene>
<keyword evidence="2" id="KW-0378">Hydrolase</keyword>
<protein>
    <submittedName>
        <fullName evidence="2">Hydrolase</fullName>
    </submittedName>
</protein>
<proteinExistence type="predicted"/>
<dbReference type="PANTHER" id="PTHR14119">
    <property type="entry name" value="HYDROLASE"/>
    <property type="match status" value="1"/>
</dbReference>
<dbReference type="CDD" id="cd01012">
    <property type="entry name" value="YcaC_related"/>
    <property type="match status" value="1"/>
</dbReference>
<feature type="domain" description="Isochorismatase-like" evidence="1">
    <location>
        <begin position="7"/>
        <end position="157"/>
    </location>
</feature>
<dbReference type="InterPro" id="IPR000868">
    <property type="entry name" value="Isochorismatase-like_dom"/>
</dbReference>
<evidence type="ECO:0000259" key="1">
    <source>
        <dbReference type="Pfam" id="PF00857"/>
    </source>
</evidence>
<dbReference type="RefSeq" id="WP_142872174.1">
    <property type="nucleotide sequence ID" value="NZ_CP045503.2"/>
</dbReference>
<keyword evidence="3" id="KW-1185">Reference proteome</keyword>
<organism evidence="2 3">
    <name type="scientific">Shewanella eurypsychrophilus</name>
    <dbReference type="NCBI Taxonomy" id="2593656"/>
    <lineage>
        <taxon>Bacteria</taxon>
        <taxon>Pseudomonadati</taxon>
        <taxon>Pseudomonadota</taxon>
        <taxon>Gammaproteobacteria</taxon>
        <taxon>Alteromonadales</taxon>
        <taxon>Shewanellaceae</taxon>
        <taxon>Shewanella</taxon>
    </lineage>
</organism>
<accession>A0ABX6V2J7</accession>
<evidence type="ECO:0000313" key="3">
    <source>
        <dbReference type="Proteomes" id="UP000316416"/>
    </source>
</evidence>
<evidence type="ECO:0000313" key="2">
    <source>
        <dbReference type="EMBL" id="QPG56798.1"/>
    </source>
</evidence>
<dbReference type="InterPro" id="IPR050993">
    <property type="entry name" value="Isochorismatase_domain"/>
</dbReference>
<dbReference type="PANTHER" id="PTHR14119:SF3">
    <property type="entry name" value="ISOCHORISMATASE DOMAIN-CONTAINING PROTEIN 2"/>
    <property type="match status" value="1"/>
</dbReference>